<sequence length="53" mass="6023">MQPRNDKPSVVLSPKEARRKTVRVGTLAEFLMKSPLCDADLDVKRQRDEPKDG</sequence>
<proteinExistence type="predicted"/>
<organism evidence="1 2">
    <name type="scientific">Phyllobacterium leguminum</name>
    <dbReference type="NCBI Taxonomy" id="314237"/>
    <lineage>
        <taxon>Bacteria</taxon>
        <taxon>Pseudomonadati</taxon>
        <taxon>Pseudomonadota</taxon>
        <taxon>Alphaproteobacteria</taxon>
        <taxon>Hyphomicrobiales</taxon>
        <taxon>Phyllobacteriaceae</taxon>
        <taxon>Phyllobacterium</taxon>
    </lineage>
</organism>
<evidence type="ECO:0000313" key="2">
    <source>
        <dbReference type="Proteomes" id="UP000247454"/>
    </source>
</evidence>
<dbReference type="Proteomes" id="UP000247454">
    <property type="component" value="Unassembled WGS sequence"/>
</dbReference>
<dbReference type="EMBL" id="QJTF01000015">
    <property type="protein sequence ID" value="PYE87246.1"/>
    <property type="molecule type" value="Genomic_DNA"/>
</dbReference>
<accession>A0A318T4X9</accession>
<protein>
    <submittedName>
        <fullName evidence="1">Uncharacterized protein</fullName>
    </submittedName>
</protein>
<dbReference type="AlphaFoldDB" id="A0A318T4X9"/>
<comment type="caution">
    <text evidence="1">The sequence shown here is derived from an EMBL/GenBank/DDBJ whole genome shotgun (WGS) entry which is preliminary data.</text>
</comment>
<reference evidence="1 2" key="1">
    <citation type="submission" date="2018-06" db="EMBL/GenBank/DDBJ databases">
        <title>Genomic Encyclopedia of Type Strains, Phase III (KMG-III): the genomes of soil and plant-associated and newly described type strains.</title>
        <authorList>
            <person name="Whitman W."/>
        </authorList>
    </citation>
    <scope>NUCLEOTIDE SEQUENCE [LARGE SCALE GENOMIC DNA]</scope>
    <source>
        <strain evidence="1 2">ORS 1419</strain>
    </source>
</reference>
<evidence type="ECO:0000313" key="1">
    <source>
        <dbReference type="EMBL" id="PYE87246.1"/>
    </source>
</evidence>
<gene>
    <name evidence="1" type="ORF">C7477_115102</name>
</gene>
<keyword evidence="2" id="KW-1185">Reference proteome</keyword>
<name>A0A318T4X9_9HYPH</name>